<evidence type="ECO:0000313" key="3">
    <source>
        <dbReference type="EMBL" id="PDH40238.1"/>
    </source>
</evidence>
<dbReference type="PANTHER" id="PTHR43283">
    <property type="entry name" value="BETA-LACTAMASE-RELATED"/>
    <property type="match status" value="1"/>
</dbReference>
<evidence type="ECO:0000256" key="1">
    <source>
        <dbReference type="SAM" id="MobiDB-lite"/>
    </source>
</evidence>
<dbReference type="AlphaFoldDB" id="A0A2A5WVD2"/>
<feature type="region of interest" description="Disordered" evidence="1">
    <location>
        <begin position="1"/>
        <end position="32"/>
    </location>
</feature>
<reference evidence="3 4" key="1">
    <citation type="submission" date="2017-08" db="EMBL/GenBank/DDBJ databases">
        <title>Fine stratification of microbial communities through a metagenomic profile of the photic zone.</title>
        <authorList>
            <person name="Haro-Moreno J.M."/>
            <person name="Lopez-Perez M."/>
            <person name="De La Torre J."/>
            <person name="Picazo A."/>
            <person name="Camacho A."/>
            <person name="Rodriguez-Valera F."/>
        </authorList>
    </citation>
    <scope>NUCLEOTIDE SEQUENCE [LARGE SCALE GENOMIC DNA]</scope>
    <source>
        <strain evidence="3">MED-G24</strain>
    </source>
</reference>
<dbReference type="InterPro" id="IPR001466">
    <property type="entry name" value="Beta-lactam-related"/>
</dbReference>
<protein>
    <recommendedName>
        <fullName evidence="2">Beta-lactamase-related domain-containing protein</fullName>
    </recommendedName>
</protein>
<dbReference type="PANTHER" id="PTHR43283:SF3">
    <property type="entry name" value="BETA-LACTAMASE FAMILY PROTEIN (AFU_ORTHOLOGUE AFUA_5G07500)"/>
    <property type="match status" value="1"/>
</dbReference>
<name>A0A2A5WVD2_9GAMM</name>
<dbReference type="Gene3D" id="3.40.710.10">
    <property type="entry name" value="DD-peptidase/beta-lactamase superfamily"/>
    <property type="match status" value="1"/>
</dbReference>
<gene>
    <name evidence="3" type="ORF">CNE99_04025</name>
</gene>
<dbReference type="InterPro" id="IPR050789">
    <property type="entry name" value="Diverse_Enzym_Activities"/>
</dbReference>
<organism evidence="3 4">
    <name type="scientific">OM182 bacterium MED-G24</name>
    <dbReference type="NCBI Taxonomy" id="1986255"/>
    <lineage>
        <taxon>Bacteria</taxon>
        <taxon>Pseudomonadati</taxon>
        <taxon>Pseudomonadota</taxon>
        <taxon>Gammaproteobacteria</taxon>
        <taxon>OMG group</taxon>
        <taxon>OM182 clade</taxon>
    </lineage>
</organism>
<accession>A0A2A5WVD2</accession>
<dbReference type="InterPro" id="IPR012338">
    <property type="entry name" value="Beta-lactam/transpept-like"/>
</dbReference>
<evidence type="ECO:0000259" key="2">
    <source>
        <dbReference type="Pfam" id="PF00144"/>
    </source>
</evidence>
<dbReference type="Proteomes" id="UP000219327">
    <property type="component" value="Unassembled WGS sequence"/>
</dbReference>
<evidence type="ECO:0000313" key="4">
    <source>
        <dbReference type="Proteomes" id="UP000219327"/>
    </source>
</evidence>
<dbReference type="Pfam" id="PF00144">
    <property type="entry name" value="Beta-lactamase"/>
    <property type="match status" value="1"/>
</dbReference>
<proteinExistence type="predicted"/>
<comment type="caution">
    <text evidence="3">The sequence shown here is derived from an EMBL/GenBank/DDBJ whole genome shotgun (WGS) entry which is preliminary data.</text>
</comment>
<dbReference type="EMBL" id="NTKD01000014">
    <property type="protein sequence ID" value="PDH40238.1"/>
    <property type="molecule type" value="Genomic_DNA"/>
</dbReference>
<sequence>MKNSWLNENEPIQEKSMHNPTKLPSAEPESLGVSTEGLAGIDQLMQQHVDAGDIQGGVTLVARRGHVVHFATHGEMDVEKGRAMEPDAIFIMASSAKPVIATGMLMLVDEGLVSLSDPVSEYIPEFSDMQVAVLDQDQSEATTDADEKPAYNLEPAQTPLTIHHLLTHTSGLCFMGPVGEVWTSDEDTLTTFASKIAAAPLNFQPGSQWNYGNSGIHGLSSRLIEVISGSTFDDFMQERLFDPLSMNDSYFDVPPKAHSQRVQIKGFDFSMKKKGWGLSSSAEDFLHFNQMLLNGGELFGQRILEPATVKKMRSNQVGDLFMKAGTGAKSQHGMGFGYAVAVTMDPVAARNHRGKGSFGWGGAGGTQSWADPEHELVAVRMMQQEKGGDFQKAVADALIN</sequence>
<dbReference type="SUPFAM" id="SSF56601">
    <property type="entry name" value="beta-lactamase/transpeptidase-like"/>
    <property type="match status" value="1"/>
</dbReference>
<feature type="domain" description="Beta-lactamase-related" evidence="2">
    <location>
        <begin position="41"/>
        <end position="391"/>
    </location>
</feature>